<dbReference type="Proteomes" id="UP000326924">
    <property type="component" value="Unassembled WGS sequence"/>
</dbReference>
<sequence>MPSAAALASVILSPPPSGSYIHTAAVSTSNNHAYTEILPGTLEEFESQEITNFKAWLSSVPFEFADHHHHVQGHYMESEGDVRLYLESAIVLTCWPIILAMSDAVNRNFDWALRSEETLAGSGSRPGICILQMTGNTDIPDPRTLGMLPVTAVEFKAPGIFNRILASGQLNAENSDDWSIITAQIRKYAIRNSVSDILVMDNEWCVYLQFSDPESVEAACRYTVAPVGAPPQGFNLTLTARELFLFAVYNGFLASQATLRQYISVPVPNNQLDYIEKFPGLTPLPPTAPNRNISTSTSTRSLRSAGPIDNLILEVTNREFPLCSVKKRDITPPKLSGISDSTLGLEPSRRKVRDFFISGIWRPRLEMEVDESLGRILVSTGAARSRSSTPPPTAGMVLKYFPPGALVNAYHEASAYASLKSLQGDVEGREGVGLLLEKVDGHTLRIHLESNPGFDRCRAMFLLCWHSLERMHAAGRSHGDISADNILLVTDHDVVFIDLENSQHADRHTTKFDKIGLRSVFREFGFSEDELKGWAV</sequence>
<keyword evidence="2" id="KW-1185">Reference proteome</keyword>
<protein>
    <recommendedName>
        <fullName evidence="3">Protein kinase domain-containing protein</fullName>
    </recommendedName>
</protein>
<dbReference type="AlphaFoldDB" id="A0A5J5EPM6"/>
<accession>A0A5J5EPM6</accession>
<proteinExistence type="predicted"/>
<dbReference type="Pfam" id="PF06293">
    <property type="entry name" value="Kdo"/>
    <property type="match status" value="1"/>
</dbReference>
<dbReference type="OrthoDB" id="10252171at2759"/>
<organism evidence="1 2">
    <name type="scientific">Sphaerosporella brunnea</name>
    <dbReference type="NCBI Taxonomy" id="1250544"/>
    <lineage>
        <taxon>Eukaryota</taxon>
        <taxon>Fungi</taxon>
        <taxon>Dikarya</taxon>
        <taxon>Ascomycota</taxon>
        <taxon>Pezizomycotina</taxon>
        <taxon>Pezizomycetes</taxon>
        <taxon>Pezizales</taxon>
        <taxon>Pyronemataceae</taxon>
        <taxon>Sphaerosporella</taxon>
    </lineage>
</organism>
<dbReference type="SUPFAM" id="SSF56112">
    <property type="entry name" value="Protein kinase-like (PK-like)"/>
    <property type="match status" value="1"/>
</dbReference>
<evidence type="ECO:0008006" key="3">
    <source>
        <dbReference type="Google" id="ProtNLM"/>
    </source>
</evidence>
<dbReference type="InParanoid" id="A0A5J5EPM6"/>
<dbReference type="InterPro" id="IPR011009">
    <property type="entry name" value="Kinase-like_dom_sf"/>
</dbReference>
<dbReference type="Gene3D" id="1.10.510.10">
    <property type="entry name" value="Transferase(Phosphotransferase) domain 1"/>
    <property type="match status" value="1"/>
</dbReference>
<reference evidence="1 2" key="1">
    <citation type="submission" date="2019-09" db="EMBL/GenBank/DDBJ databases">
        <title>Draft genome of the ectomycorrhizal ascomycete Sphaerosporella brunnea.</title>
        <authorList>
            <consortium name="DOE Joint Genome Institute"/>
            <person name="Benucci G.M."/>
            <person name="Marozzi G."/>
            <person name="Antonielli L."/>
            <person name="Sanchez S."/>
            <person name="Marco P."/>
            <person name="Wang X."/>
            <person name="Falini L.B."/>
            <person name="Barry K."/>
            <person name="Haridas S."/>
            <person name="Lipzen A."/>
            <person name="Labutti K."/>
            <person name="Grigoriev I.V."/>
            <person name="Murat C."/>
            <person name="Martin F."/>
            <person name="Albertini E."/>
            <person name="Donnini D."/>
            <person name="Bonito G."/>
        </authorList>
    </citation>
    <scope>NUCLEOTIDE SEQUENCE [LARGE SCALE GENOMIC DNA]</scope>
    <source>
        <strain evidence="1 2">Sb_GMNB300</strain>
    </source>
</reference>
<dbReference type="EMBL" id="VXIS01000198">
    <property type="protein sequence ID" value="KAA8897472.1"/>
    <property type="molecule type" value="Genomic_DNA"/>
</dbReference>
<evidence type="ECO:0000313" key="1">
    <source>
        <dbReference type="EMBL" id="KAA8897472.1"/>
    </source>
</evidence>
<name>A0A5J5EPM6_9PEZI</name>
<comment type="caution">
    <text evidence="1">The sequence shown here is derived from an EMBL/GenBank/DDBJ whole genome shotgun (WGS) entry which is preliminary data.</text>
</comment>
<evidence type="ECO:0000313" key="2">
    <source>
        <dbReference type="Proteomes" id="UP000326924"/>
    </source>
</evidence>
<gene>
    <name evidence="1" type="ORF">FN846DRAFT_893058</name>
</gene>